<dbReference type="SUPFAM" id="SSF52402">
    <property type="entry name" value="Adenine nucleotide alpha hydrolases-like"/>
    <property type="match status" value="1"/>
</dbReference>
<dbReference type="InParanoid" id="A0A151ZFS5"/>
<evidence type="ECO:0000313" key="2">
    <source>
        <dbReference type="EMBL" id="KYQ92720.1"/>
    </source>
</evidence>
<accession>A0A151ZFS5</accession>
<dbReference type="EMBL" id="LODT01000029">
    <property type="protein sequence ID" value="KYQ92720.1"/>
    <property type="molecule type" value="Genomic_DNA"/>
</dbReference>
<organism evidence="2 3">
    <name type="scientific">Tieghemostelium lacteum</name>
    <name type="common">Slime mold</name>
    <name type="synonym">Dictyostelium lacteum</name>
    <dbReference type="NCBI Taxonomy" id="361077"/>
    <lineage>
        <taxon>Eukaryota</taxon>
        <taxon>Amoebozoa</taxon>
        <taxon>Evosea</taxon>
        <taxon>Eumycetozoa</taxon>
        <taxon>Dictyostelia</taxon>
        <taxon>Dictyosteliales</taxon>
        <taxon>Raperosteliaceae</taxon>
        <taxon>Tieghemostelium</taxon>
    </lineage>
</organism>
<dbReference type="AlphaFoldDB" id="A0A151ZFS5"/>
<dbReference type="Gene3D" id="3.40.50.620">
    <property type="entry name" value="HUPs"/>
    <property type="match status" value="1"/>
</dbReference>
<dbReference type="PANTHER" id="PTHR43010:SF1">
    <property type="entry name" value="USPA DOMAIN-CONTAINING PROTEIN"/>
    <property type="match status" value="1"/>
</dbReference>
<dbReference type="InterPro" id="IPR051688">
    <property type="entry name" value="USP_A"/>
</dbReference>
<dbReference type="InterPro" id="IPR014729">
    <property type="entry name" value="Rossmann-like_a/b/a_fold"/>
</dbReference>
<keyword evidence="3" id="KW-1185">Reference proteome</keyword>
<dbReference type="Pfam" id="PF00582">
    <property type="entry name" value="Usp"/>
    <property type="match status" value="1"/>
</dbReference>
<sequence length="143" mass="16570">MNRYMICLDGSTESERAFRWLESIALSDPTKDIEVYLLHVIDDKFINKIDGKEDNAKRKELGKKGVESYSIELTNNHIKNYPIIVETIHNIKDSILHQIQKNRIEMIVVGHQEKGRIKRLLDGHGSVSDFLLKNSNIPILIFR</sequence>
<feature type="domain" description="UspA" evidence="1">
    <location>
        <begin position="3"/>
        <end position="143"/>
    </location>
</feature>
<dbReference type="PANTHER" id="PTHR43010">
    <property type="entry name" value="UNIVERSAL STRESS PROTEIN SLR1230"/>
    <property type="match status" value="1"/>
</dbReference>
<evidence type="ECO:0000259" key="1">
    <source>
        <dbReference type="Pfam" id="PF00582"/>
    </source>
</evidence>
<gene>
    <name evidence="2" type="ORF">DLAC_06724</name>
</gene>
<protein>
    <recommendedName>
        <fullName evidence="1">UspA domain-containing protein</fullName>
    </recommendedName>
</protein>
<reference evidence="2 3" key="1">
    <citation type="submission" date="2015-12" db="EMBL/GenBank/DDBJ databases">
        <title>Dictyostelia acquired genes for synthesis and detection of signals that induce cell-type specialization by lateral gene transfer from prokaryotes.</title>
        <authorList>
            <person name="Gloeckner G."/>
            <person name="Schaap P."/>
        </authorList>
    </citation>
    <scope>NUCLEOTIDE SEQUENCE [LARGE SCALE GENOMIC DNA]</scope>
    <source>
        <strain evidence="2 3">TK</strain>
    </source>
</reference>
<comment type="caution">
    <text evidence="2">The sequence shown here is derived from an EMBL/GenBank/DDBJ whole genome shotgun (WGS) entry which is preliminary data.</text>
</comment>
<dbReference type="OMA" id="NRYMICL"/>
<evidence type="ECO:0000313" key="3">
    <source>
        <dbReference type="Proteomes" id="UP000076078"/>
    </source>
</evidence>
<dbReference type="InterPro" id="IPR006016">
    <property type="entry name" value="UspA"/>
</dbReference>
<dbReference type="OrthoDB" id="843225at2759"/>
<dbReference type="Proteomes" id="UP000076078">
    <property type="component" value="Unassembled WGS sequence"/>
</dbReference>
<name>A0A151ZFS5_TIELA</name>
<proteinExistence type="predicted"/>
<dbReference type="CDD" id="cd23659">
    <property type="entry name" value="USP_At3g01520-like"/>
    <property type="match status" value="1"/>
</dbReference>